<protein>
    <submittedName>
        <fullName evidence="2">Kinesin-4-like</fullName>
    </submittedName>
</protein>
<name>A0A1S4AXA9_TOBAC</name>
<dbReference type="PaxDb" id="4097-A0A1S4AXA9"/>
<dbReference type="STRING" id="4097.A0A1S4AXA9"/>
<dbReference type="AlphaFoldDB" id="A0A1S4AXA9"/>
<feature type="region of interest" description="Disordered" evidence="1">
    <location>
        <begin position="1"/>
        <end position="230"/>
    </location>
</feature>
<evidence type="ECO:0000256" key="1">
    <source>
        <dbReference type="SAM" id="MobiDB-lite"/>
    </source>
</evidence>
<evidence type="ECO:0000313" key="2">
    <source>
        <dbReference type="RefSeq" id="XP_016481262.1"/>
    </source>
</evidence>
<feature type="compositionally biased region" description="Basic and acidic residues" evidence="1">
    <location>
        <begin position="54"/>
        <end position="68"/>
    </location>
</feature>
<proteinExistence type="predicted"/>
<organism evidence="2">
    <name type="scientific">Nicotiana tabacum</name>
    <name type="common">Common tobacco</name>
    <dbReference type="NCBI Taxonomy" id="4097"/>
    <lineage>
        <taxon>Eukaryota</taxon>
        <taxon>Viridiplantae</taxon>
        <taxon>Streptophyta</taxon>
        <taxon>Embryophyta</taxon>
        <taxon>Tracheophyta</taxon>
        <taxon>Spermatophyta</taxon>
        <taxon>Magnoliopsida</taxon>
        <taxon>eudicotyledons</taxon>
        <taxon>Gunneridae</taxon>
        <taxon>Pentapetalae</taxon>
        <taxon>asterids</taxon>
        <taxon>lamiids</taxon>
        <taxon>Solanales</taxon>
        <taxon>Solanaceae</taxon>
        <taxon>Nicotianoideae</taxon>
        <taxon>Nicotianeae</taxon>
        <taxon>Nicotiana</taxon>
    </lineage>
</organism>
<dbReference type="KEGG" id="nta:107802308"/>
<dbReference type="OrthoDB" id="1748307at2759"/>
<reference evidence="2" key="1">
    <citation type="submission" date="2025-08" db="UniProtKB">
        <authorList>
            <consortium name="RefSeq"/>
        </authorList>
    </citation>
    <scope>IDENTIFICATION</scope>
</reference>
<feature type="compositionally biased region" description="Polar residues" evidence="1">
    <location>
        <begin position="162"/>
        <end position="173"/>
    </location>
</feature>
<feature type="compositionally biased region" description="Basic and acidic residues" evidence="1">
    <location>
        <begin position="86"/>
        <end position="95"/>
    </location>
</feature>
<dbReference type="RefSeq" id="XP_016481262.1">
    <property type="nucleotide sequence ID" value="XM_016625776.1"/>
</dbReference>
<feature type="compositionally biased region" description="Basic residues" evidence="1">
    <location>
        <begin position="177"/>
        <end position="186"/>
    </location>
</feature>
<feature type="compositionally biased region" description="Basic and acidic residues" evidence="1">
    <location>
        <begin position="121"/>
        <end position="130"/>
    </location>
</feature>
<feature type="compositionally biased region" description="Polar residues" evidence="1">
    <location>
        <begin position="202"/>
        <end position="212"/>
    </location>
</feature>
<gene>
    <name evidence="2" type="primary">LOC107802308</name>
</gene>
<sequence length="230" mass="25477">MVDLSSHHRQLMEDVGSNIEVKKKSASKMRRRSLDPKDFQMNSPPWPPVNSPASREDDKESVSGDWVDKIMVNKQDGLSRSSSLRGWEDETRHSSDLLYTKCSSDGSKVYPEQPINKVAANKKDSQDYEASRIQSEAGSMDDLDDVETATSDSSELEFPWQPNLQKVSQTPNGLGSKLKKPSPKQVKKPEIRSLIPPPPTRRLSNGMVSPSAKTGRAAALEGKRKTVSGK</sequence>
<accession>A0A1S4AXA9</accession>